<comment type="caution">
    <text evidence="2">The sequence shown here is derived from an EMBL/GenBank/DDBJ whole genome shotgun (WGS) entry which is preliminary data.</text>
</comment>
<gene>
    <name evidence="2" type="ORF">OIK40_01200</name>
</gene>
<feature type="transmembrane region" description="Helical" evidence="1">
    <location>
        <begin position="78"/>
        <end position="98"/>
    </location>
</feature>
<name>A0ABT5JM95_9SPHN</name>
<feature type="transmembrane region" description="Helical" evidence="1">
    <location>
        <begin position="110"/>
        <end position="128"/>
    </location>
</feature>
<feature type="transmembrane region" description="Helical" evidence="1">
    <location>
        <begin position="21"/>
        <end position="40"/>
    </location>
</feature>
<accession>A0ABT5JM95</accession>
<keyword evidence="1" id="KW-0472">Membrane</keyword>
<dbReference type="EMBL" id="JAQQXQ010000001">
    <property type="protein sequence ID" value="MDC8753253.1"/>
    <property type="molecule type" value="Genomic_DNA"/>
</dbReference>
<evidence type="ECO:0000313" key="2">
    <source>
        <dbReference type="EMBL" id="MDC8753253.1"/>
    </source>
</evidence>
<keyword evidence="3" id="KW-1185">Reference proteome</keyword>
<dbReference type="Proteomes" id="UP001216558">
    <property type="component" value="Unassembled WGS sequence"/>
</dbReference>
<dbReference type="RefSeq" id="WP_273675505.1">
    <property type="nucleotide sequence ID" value="NZ_JAQQXQ010000001.1"/>
</dbReference>
<organism evidence="2 3">
    <name type="scientific">Erythrobacter fulvus</name>
    <dbReference type="NCBI Taxonomy" id="2987523"/>
    <lineage>
        <taxon>Bacteria</taxon>
        <taxon>Pseudomonadati</taxon>
        <taxon>Pseudomonadota</taxon>
        <taxon>Alphaproteobacteria</taxon>
        <taxon>Sphingomonadales</taxon>
        <taxon>Erythrobacteraceae</taxon>
        <taxon>Erythrobacter/Porphyrobacter group</taxon>
        <taxon>Erythrobacter</taxon>
    </lineage>
</organism>
<keyword evidence="1" id="KW-1133">Transmembrane helix</keyword>
<evidence type="ECO:0000256" key="1">
    <source>
        <dbReference type="SAM" id="Phobius"/>
    </source>
</evidence>
<keyword evidence="1" id="KW-0812">Transmembrane</keyword>
<protein>
    <submittedName>
        <fullName evidence="2">Uncharacterized protein</fullName>
    </submittedName>
</protein>
<proteinExistence type="predicted"/>
<evidence type="ECO:0000313" key="3">
    <source>
        <dbReference type="Proteomes" id="UP001216558"/>
    </source>
</evidence>
<reference evidence="2 3" key="1">
    <citation type="submission" date="2022-10" db="EMBL/GenBank/DDBJ databases">
        <title>Erythrobacter sp. sf7 Genome sequencing.</title>
        <authorList>
            <person name="Park S."/>
        </authorList>
    </citation>
    <scope>NUCLEOTIDE SEQUENCE [LARGE SCALE GENOMIC DNA]</scope>
    <source>
        <strain evidence="3">sf7</strain>
    </source>
</reference>
<sequence>MPYRPRGFSTGIFTADEQDRSFAYVALWAGLPACIVLLASLHFGKIAVLTPVCSGMVVGSLIGLVLSWSNDEFVRTQIAFAANWALTFAGIILLFEVVPSLNDRAPDQRWTLAIMATIFHAALAWRRWRDR</sequence>
<feature type="transmembrane region" description="Helical" evidence="1">
    <location>
        <begin position="46"/>
        <end position="66"/>
    </location>
</feature>